<sequence>MTKSESQTAALETPKFHYDLNFDLKVLQKVLKSADFLQDSGYKSSGALNEPLIKSTFDKPAPPPTCCTYGTGWMVADDLSDNGSVAGDDNYETK</sequence>
<proteinExistence type="predicted"/>
<evidence type="ECO:0000313" key="1">
    <source>
        <dbReference type="Proteomes" id="UP000887578"/>
    </source>
</evidence>
<dbReference type="AlphaFoldDB" id="A0A914PDP4"/>
<organism evidence="1 2">
    <name type="scientific">Panagrolaimus davidi</name>
    <dbReference type="NCBI Taxonomy" id="227884"/>
    <lineage>
        <taxon>Eukaryota</taxon>
        <taxon>Metazoa</taxon>
        <taxon>Ecdysozoa</taxon>
        <taxon>Nematoda</taxon>
        <taxon>Chromadorea</taxon>
        <taxon>Rhabditida</taxon>
        <taxon>Tylenchina</taxon>
        <taxon>Panagrolaimomorpha</taxon>
        <taxon>Panagrolaimoidea</taxon>
        <taxon>Panagrolaimidae</taxon>
        <taxon>Panagrolaimus</taxon>
    </lineage>
</organism>
<accession>A0A914PDP4</accession>
<name>A0A914PDP4_9BILA</name>
<keyword evidence="1" id="KW-1185">Reference proteome</keyword>
<dbReference type="WBParaSite" id="PDA_v2.g16282.t1">
    <property type="protein sequence ID" value="PDA_v2.g16282.t1"/>
    <property type="gene ID" value="PDA_v2.g16282"/>
</dbReference>
<evidence type="ECO:0000313" key="2">
    <source>
        <dbReference type="WBParaSite" id="PDA_v2.g16282.t1"/>
    </source>
</evidence>
<reference evidence="2" key="1">
    <citation type="submission" date="2022-11" db="UniProtKB">
        <authorList>
            <consortium name="WormBaseParasite"/>
        </authorList>
    </citation>
    <scope>IDENTIFICATION</scope>
</reference>
<dbReference type="Proteomes" id="UP000887578">
    <property type="component" value="Unplaced"/>
</dbReference>
<protein>
    <submittedName>
        <fullName evidence="2">Uncharacterized protein</fullName>
    </submittedName>
</protein>